<reference evidence="3 4" key="1">
    <citation type="journal article" date="2015" name="Nature">
        <title>rRNA introns, odd ribosomes, and small enigmatic genomes across a large radiation of phyla.</title>
        <authorList>
            <person name="Brown C.T."/>
            <person name="Hug L.A."/>
            <person name="Thomas B.C."/>
            <person name="Sharon I."/>
            <person name="Castelle C.J."/>
            <person name="Singh A."/>
            <person name="Wilkins M.J."/>
            <person name="Williams K.H."/>
            <person name="Banfield J.F."/>
        </authorList>
    </citation>
    <scope>NUCLEOTIDE SEQUENCE [LARGE SCALE GENOMIC DNA]</scope>
</reference>
<dbReference type="HAMAP" id="MF_00048">
    <property type="entry name" value="UPF0102"/>
    <property type="match status" value="1"/>
</dbReference>
<dbReference type="PANTHER" id="PTHR34039:SF1">
    <property type="entry name" value="UPF0102 PROTEIN YRAN"/>
    <property type="match status" value="1"/>
</dbReference>
<accession>A0A0G1XGT6</accession>
<dbReference type="SUPFAM" id="SSF52980">
    <property type="entry name" value="Restriction endonuclease-like"/>
    <property type="match status" value="1"/>
</dbReference>
<dbReference type="NCBIfam" id="NF009150">
    <property type="entry name" value="PRK12497.1-3"/>
    <property type="match status" value="1"/>
</dbReference>
<dbReference type="GO" id="GO:0003676">
    <property type="term" value="F:nucleic acid binding"/>
    <property type="evidence" value="ECO:0007669"/>
    <property type="project" value="InterPro"/>
</dbReference>
<comment type="similarity">
    <text evidence="1 2">Belongs to the UPF0102 family.</text>
</comment>
<dbReference type="Pfam" id="PF02021">
    <property type="entry name" value="UPF0102"/>
    <property type="match status" value="1"/>
</dbReference>
<dbReference type="Gene3D" id="3.40.1350.10">
    <property type="match status" value="1"/>
</dbReference>
<dbReference type="InterPro" id="IPR011856">
    <property type="entry name" value="tRNA_endonuc-like_dom_sf"/>
</dbReference>
<gene>
    <name evidence="3" type="ORF">UY72_C0021G0005</name>
</gene>
<evidence type="ECO:0000313" key="4">
    <source>
        <dbReference type="Proteomes" id="UP000034846"/>
    </source>
</evidence>
<sequence length="118" mass="13290">MVDVRRTMGNAAEDQAAAFLIGKRMTILARQYRKRLGEIDIVALDRGEVVFVEVKARKTREFGYPEEAVTARKLAKIAAVGEIFLREQNLLRSSYRIDVIAIDQSIDPVEIHYVIGVG</sequence>
<dbReference type="InterPro" id="IPR003509">
    <property type="entry name" value="UPF0102_YraN-like"/>
</dbReference>
<dbReference type="PANTHER" id="PTHR34039">
    <property type="entry name" value="UPF0102 PROTEIN YRAN"/>
    <property type="match status" value="1"/>
</dbReference>
<dbReference type="AlphaFoldDB" id="A0A0G1XGT6"/>
<evidence type="ECO:0000313" key="3">
    <source>
        <dbReference type="EMBL" id="KKW30141.1"/>
    </source>
</evidence>
<protein>
    <recommendedName>
        <fullName evidence="2">UPF0102 protein UY72_C0021G0005</fullName>
    </recommendedName>
</protein>
<dbReference type="CDD" id="cd20736">
    <property type="entry name" value="PoNe_Nuclease"/>
    <property type="match status" value="1"/>
</dbReference>
<evidence type="ECO:0000256" key="2">
    <source>
        <dbReference type="HAMAP-Rule" id="MF_00048"/>
    </source>
</evidence>
<evidence type="ECO:0000256" key="1">
    <source>
        <dbReference type="ARBA" id="ARBA00006738"/>
    </source>
</evidence>
<dbReference type="InterPro" id="IPR011335">
    <property type="entry name" value="Restrct_endonuc-II-like"/>
</dbReference>
<organism evidence="3 4">
    <name type="scientific">Candidatus Uhrbacteria bacterium GW2011_GWD2_52_7</name>
    <dbReference type="NCBI Taxonomy" id="1618989"/>
    <lineage>
        <taxon>Bacteria</taxon>
        <taxon>Candidatus Uhriibacteriota</taxon>
    </lineage>
</organism>
<proteinExistence type="inferred from homology"/>
<name>A0A0G1XGT6_9BACT</name>
<dbReference type="Proteomes" id="UP000034846">
    <property type="component" value="Unassembled WGS sequence"/>
</dbReference>
<comment type="caution">
    <text evidence="3">The sequence shown here is derived from an EMBL/GenBank/DDBJ whole genome shotgun (WGS) entry which is preliminary data.</text>
</comment>
<dbReference type="EMBL" id="LCRD01000021">
    <property type="protein sequence ID" value="KKW30141.1"/>
    <property type="molecule type" value="Genomic_DNA"/>
</dbReference>